<dbReference type="AlphaFoldDB" id="A0A7W9BGA8"/>
<comment type="caution">
    <text evidence="2">The sequence shown here is derived from an EMBL/GenBank/DDBJ whole genome shotgun (WGS) entry which is preliminary data.</text>
</comment>
<reference evidence="2 3" key="1">
    <citation type="submission" date="2020-08" db="EMBL/GenBank/DDBJ databases">
        <title>Genomic Encyclopedia of Type Strains, Phase IV (KMG-IV): sequencing the most valuable type-strain genomes for metagenomic binning, comparative biology and taxonomic classification.</title>
        <authorList>
            <person name="Goeker M."/>
        </authorList>
    </citation>
    <scope>NUCLEOTIDE SEQUENCE [LARGE SCALE GENOMIC DNA]</scope>
    <source>
        <strain evidence="2 3">DSM 100044</strain>
    </source>
</reference>
<dbReference type="Proteomes" id="UP000546200">
    <property type="component" value="Unassembled WGS sequence"/>
</dbReference>
<dbReference type="RefSeq" id="WP_184060218.1">
    <property type="nucleotide sequence ID" value="NZ_JACIJK010000013.1"/>
</dbReference>
<evidence type="ECO:0000256" key="1">
    <source>
        <dbReference type="SAM" id="MobiDB-lite"/>
    </source>
</evidence>
<dbReference type="EMBL" id="JACIJK010000013">
    <property type="protein sequence ID" value="MBB5716709.1"/>
    <property type="molecule type" value="Genomic_DNA"/>
</dbReference>
<sequence>MQLTRSALTRCRLLAVAILFGALLLRLAVPAGFMPVLEDGGPTLTICPGWSSDTTATARPGMATMNHHRDDAPQPPGGCAFADLALAMVAPPELLQPGAVIAWPGIMSAGKPPTPSAASIGHLRPPLRGPPPLA</sequence>
<gene>
    <name evidence="2" type="ORF">FHS94_003581</name>
</gene>
<evidence type="ECO:0000313" key="3">
    <source>
        <dbReference type="Proteomes" id="UP000546200"/>
    </source>
</evidence>
<evidence type="ECO:0008006" key="4">
    <source>
        <dbReference type="Google" id="ProtNLM"/>
    </source>
</evidence>
<evidence type="ECO:0000313" key="2">
    <source>
        <dbReference type="EMBL" id="MBB5716709.1"/>
    </source>
</evidence>
<name>A0A7W9BGA8_9SPHN</name>
<keyword evidence="3" id="KW-1185">Reference proteome</keyword>
<protein>
    <recommendedName>
        <fullName evidence="4">DUF2946 domain-containing protein</fullName>
    </recommendedName>
</protein>
<feature type="region of interest" description="Disordered" evidence="1">
    <location>
        <begin position="113"/>
        <end position="134"/>
    </location>
</feature>
<organism evidence="2 3">
    <name type="scientific">Sphingomonas aerophila</name>
    <dbReference type="NCBI Taxonomy" id="1344948"/>
    <lineage>
        <taxon>Bacteria</taxon>
        <taxon>Pseudomonadati</taxon>
        <taxon>Pseudomonadota</taxon>
        <taxon>Alphaproteobacteria</taxon>
        <taxon>Sphingomonadales</taxon>
        <taxon>Sphingomonadaceae</taxon>
        <taxon>Sphingomonas</taxon>
    </lineage>
</organism>
<accession>A0A7W9BGA8</accession>
<proteinExistence type="predicted"/>